<evidence type="ECO:0000313" key="2">
    <source>
        <dbReference type="WBParaSite" id="nRc.2.0.1.t27808-RA"/>
    </source>
</evidence>
<dbReference type="Proteomes" id="UP000887565">
    <property type="component" value="Unplaced"/>
</dbReference>
<protein>
    <submittedName>
        <fullName evidence="2">Uncharacterized protein</fullName>
    </submittedName>
</protein>
<evidence type="ECO:0000313" key="1">
    <source>
        <dbReference type="Proteomes" id="UP000887565"/>
    </source>
</evidence>
<organism evidence="1 2">
    <name type="scientific">Romanomermis culicivorax</name>
    <name type="common">Nematode worm</name>
    <dbReference type="NCBI Taxonomy" id="13658"/>
    <lineage>
        <taxon>Eukaryota</taxon>
        <taxon>Metazoa</taxon>
        <taxon>Ecdysozoa</taxon>
        <taxon>Nematoda</taxon>
        <taxon>Enoplea</taxon>
        <taxon>Dorylaimia</taxon>
        <taxon>Mermithida</taxon>
        <taxon>Mermithoidea</taxon>
        <taxon>Mermithidae</taxon>
        <taxon>Romanomermis</taxon>
    </lineage>
</organism>
<dbReference type="WBParaSite" id="nRc.2.0.1.t27808-RA">
    <property type="protein sequence ID" value="nRc.2.0.1.t27808-RA"/>
    <property type="gene ID" value="nRc.2.0.1.g27808"/>
</dbReference>
<name>A0A915JNY3_ROMCU</name>
<proteinExistence type="predicted"/>
<accession>A0A915JNY3</accession>
<sequence>MDEIDDQSYISFTEIESITKYWKLMKRNPLILDEFLRSLLTKLLDDNPHLKICHTFTFQLLRFPKLLENKCCLKQSSFE</sequence>
<dbReference type="AlphaFoldDB" id="A0A915JNY3"/>
<keyword evidence="1" id="KW-1185">Reference proteome</keyword>
<reference evidence="2" key="1">
    <citation type="submission" date="2022-11" db="UniProtKB">
        <authorList>
            <consortium name="WormBaseParasite"/>
        </authorList>
    </citation>
    <scope>IDENTIFICATION</scope>
</reference>